<reference evidence="4" key="2">
    <citation type="submission" date="2012-11" db="EMBL/GenBank/DDBJ databases">
        <authorList>
            <person name="Kuo A."/>
            <person name="Curtis B.A."/>
            <person name="Tanifuji G."/>
            <person name="Burki F."/>
            <person name="Gruber A."/>
            <person name="Irimia M."/>
            <person name="Maruyama S."/>
            <person name="Arias M.C."/>
            <person name="Ball S.G."/>
            <person name="Gile G.H."/>
            <person name="Hirakawa Y."/>
            <person name="Hopkins J.F."/>
            <person name="Rensing S.A."/>
            <person name="Schmutz J."/>
            <person name="Symeonidi A."/>
            <person name="Elias M."/>
            <person name="Eveleigh R.J."/>
            <person name="Herman E.K."/>
            <person name="Klute M.J."/>
            <person name="Nakayama T."/>
            <person name="Obornik M."/>
            <person name="Reyes-Prieto A."/>
            <person name="Armbrust E.V."/>
            <person name="Aves S.J."/>
            <person name="Beiko R.G."/>
            <person name="Coutinho P."/>
            <person name="Dacks J.B."/>
            <person name="Durnford D.G."/>
            <person name="Fast N.M."/>
            <person name="Green B.R."/>
            <person name="Grisdale C."/>
            <person name="Hempe F."/>
            <person name="Henrissat B."/>
            <person name="Hoppner M.P."/>
            <person name="Ishida K.-I."/>
            <person name="Kim E."/>
            <person name="Koreny L."/>
            <person name="Kroth P.G."/>
            <person name="Liu Y."/>
            <person name="Malik S.-B."/>
            <person name="Maier U.G."/>
            <person name="McRose D."/>
            <person name="Mock T."/>
            <person name="Neilson J.A."/>
            <person name="Onodera N.T."/>
            <person name="Poole A.M."/>
            <person name="Pritham E.J."/>
            <person name="Richards T.A."/>
            <person name="Rocap G."/>
            <person name="Roy S.W."/>
            <person name="Sarai C."/>
            <person name="Schaack S."/>
            <person name="Shirato S."/>
            <person name="Slamovits C.H."/>
            <person name="Spencer D.F."/>
            <person name="Suzuki S."/>
            <person name="Worden A.Z."/>
            <person name="Zauner S."/>
            <person name="Barry K."/>
            <person name="Bell C."/>
            <person name="Bharti A.K."/>
            <person name="Crow J.A."/>
            <person name="Grimwood J."/>
            <person name="Kramer R."/>
            <person name="Lindquist E."/>
            <person name="Lucas S."/>
            <person name="Salamov A."/>
            <person name="McFadden G.I."/>
            <person name="Lane C.E."/>
            <person name="Keeling P.J."/>
            <person name="Gray M.W."/>
            <person name="Grigoriev I.V."/>
            <person name="Archibald J.M."/>
        </authorList>
    </citation>
    <scope>NUCLEOTIDE SEQUENCE</scope>
    <source>
        <strain evidence="4">CCMP2712</strain>
    </source>
</reference>
<dbReference type="InterPro" id="IPR050560">
    <property type="entry name" value="MYB_TF"/>
</dbReference>
<evidence type="ECO:0000259" key="1">
    <source>
        <dbReference type="PROSITE" id="PS50090"/>
    </source>
</evidence>
<dbReference type="Proteomes" id="UP000011087">
    <property type="component" value="Unassembled WGS sequence"/>
</dbReference>
<dbReference type="PROSITE" id="PS50090">
    <property type="entry name" value="MYB_LIKE"/>
    <property type="match status" value="2"/>
</dbReference>
<feature type="domain" description="Myb-like" evidence="1">
    <location>
        <begin position="43"/>
        <end position="99"/>
    </location>
</feature>
<keyword evidence="4" id="KW-1185">Reference proteome</keyword>
<evidence type="ECO:0000259" key="2">
    <source>
        <dbReference type="PROSITE" id="PS51294"/>
    </source>
</evidence>
<dbReference type="OMA" id="IVIELSW"/>
<reference evidence="3" key="3">
    <citation type="submission" date="2016-03" db="UniProtKB">
        <authorList>
            <consortium name="EnsemblProtists"/>
        </authorList>
    </citation>
    <scope>IDENTIFICATION</scope>
</reference>
<dbReference type="InterPro" id="IPR009057">
    <property type="entry name" value="Homeodomain-like_sf"/>
</dbReference>
<dbReference type="GO" id="GO:0005634">
    <property type="term" value="C:nucleus"/>
    <property type="evidence" value="ECO:0007669"/>
    <property type="project" value="TreeGrafter"/>
</dbReference>
<dbReference type="Pfam" id="PF00249">
    <property type="entry name" value="Myb_DNA-binding"/>
    <property type="match status" value="2"/>
</dbReference>
<sequence>MNKSPWTKEEDKIVIELSWSALASHLPGRTGKQIRERWHNQLDPNVRKDRWTPEEDALLIEAHKQLNNRQVSPAVWAEIAKLLPGRTDNAIKNHWNSTLKRQVLICPIPLLACLLAC</sequence>
<evidence type="ECO:0000313" key="3">
    <source>
        <dbReference type="EnsemblProtists" id="EKX40206"/>
    </source>
</evidence>
<dbReference type="InterPro" id="IPR001005">
    <property type="entry name" value="SANT/Myb"/>
</dbReference>
<organism evidence="3 4">
    <name type="scientific">Guillardia theta (strain CCMP2712)</name>
    <name type="common">Cryptophyte</name>
    <dbReference type="NCBI Taxonomy" id="905079"/>
    <lineage>
        <taxon>Eukaryota</taxon>
        <taxon>Cryptophyceae</taxon>
        <taxon>Pyrenomonadales</taxon>
        <taxon>Geminigeraceae</taxon>
        <taxon>Guillardia</taxon>
    </lineage>
</organism>
<dbReference type="Gene3D" id="1.10.10.60">
    <property type="entry name" value="Homeodomain-like"/>
    <property type="match status" value="2"/>
</dbReference>
<feature type="domain" description="Myb-like" evidence="1">
    <location>
        <begin position="1"/>
        <end position="42"/>
    </location>
</feature>
<dbReference type="SUPFAM" id="SSF46689">
    <property type="entry name" value="Homeodomain-like"/>
    <property type="match status" value="1"/>
</dbReference>
<dbReference type="PANTHER" id="PTHR45614">
    <property type="entry name" value="MYB PROTEIN-RELATED"/>
    <property type="match status" value="1"/>
</dbReference>
<dbReference type="EnsemblProtists" id="EKX40206">
    <property type="protein sequence ID" value="EKX40206"/>
    <property type="gene ID" value="GUITHDRAFT_75814"/>
</dbReference>
<feature type="domain" description="HTH myb-type" evidence="2">
    <location>
        <begin position="1"/>
        <end position="42"/>
    </location>
</feature>
<dbReference type="InterPro" id="IPR017930">
    <property type="entry name" value="Myb_dom"/>
</dbReference>
<name>A0A0C3T8G8_GUITC</name>
<dbReference type="CDD" id="cd00167">
    <property type="entry name" value="SANT"/>
    <property type="match status" value="2"/>
</dbReference>
<dbReference type="GO" id="GO:0000981">
    <property type="term" value="F:DNA-binding transcription factor activity, RNA polymerase II-specific"/>
    <property type="evidence" value="ECO:0007669"/>
    <property type="project" value="TreeGrafter"/>
</dbReference>
<dbReference type="GO" id="GO:0000978">
    <property type="term" value="F:RNA polymerase II cis-regulatory region sequence-specific DNA binding"/>
    <property type="evidence" value="ECO:0007669"/>
    <property type="project" value="TreeGrafter"/>
</dbReference>
<dbReference type="SMART" id="SM00717">
    <property type="entry name" value="SANT"/>
    <property type="match status" value="2"/>
</dbReference>
<proteinExistence type="predicted"/>
<evidence type="ECO:0000313" key="4">
    <source>
        <dbReference type="Proteomes" id="UP000011087"/>
    </source>
</evidence>
<accession>A0A0C3T8G8</accession>
<dbReference type="AlphaFoldDB" id="A0A0C3T8G8"/>
<dbReference type="PROSITE" id="PS51294">
    <property type="entry name" value="HTH_MYB"/>
    <property type="match status" value="2"/>
</dbReference>
<reference evidence="4" key="1">
    <citation type="journal article" date="2012" name="Nature">
        <title>Algal genomes reveal evolutionary mosaicism and the fate of nucleomorphs.</title>
        <authorList>
            <consortium name="DOE Joint Genome Institute"/>
            <person name="Curtis B.A."/>
            <person name="Tanifuji G."/>
            <person name="Burki F."/>
            <person name="Gruber A."/>
            <person name="Irimia M."/>
            <person name="Maruyama S."/>
            <person name="Arias M.C."/>
            <person name="Ball S.G."/>
            <person name="Gile G.H."/>
            <person name="Hirakawa Y."/>
            <person name="Hopkins J.F."/>
            <person name="Kuo A."/>
            <person name="Rensing S.A."/>
            <person name="Schmutz J."/>
            <person name="Symeonidi A."/>
            <person name="Elias M."/>
            <person name="Eveleigh R.J."/>
            <person name="Herman E.K."/>
            <person name="Klute M.J."/>
            <person name="Nakayama T."/>
            <person name="Obornik M."/>
            <person name="Reyes-Prieto A."/>
            <person name="Armbrust E.V."/>
            <person name="Aves S.J."/>
            <person name="Beiko R.G."/>
            <person name="Coutinho P."/>
            <person name="Dacks J.B."/>
            <person name="Durnford D.G."/>
            <person name="Fast N.M."/>
            <person name="Green B.R."/>
            <person name="Grisdale C.J."/>
            <person name="Hempel F."/>
            <person name="Henrissat B."/>
            <person name="Hoppner M.P."/>
            <person name="Ishida K."/>
            <person name="Kim E."/>
            <person name="Koreny L."/>
            <person name="Kroth P.G."/>
            <person name="Liu Y."/>
            <person name="Malik S.B."/>
            <person name="Maier U.G."/>
            <person name="McRose D."/>
            <person name="Mock T."/>
            <person name="Neilson J.A."/>
            <person name="Onodera N.T."/>
            <person name="Poole A.M."/>
            <person name="Pritham E.J."/>
            <person name="Richards T.A."/>
            <person name="Rocap G."/>
            <person name="Roy S.W."/>
            <person name="Sarai C."/>
            <person name="Schaack S."/>
            <person name="Shirato S."/>
            <person name="Slamovits C.H."/>
            <person name="Spencer D.F."/>
            <person name="Suzuki S."/>
            <person name="Worden A.Z."/>
            <person name="Zauner S."/>
            <person name="Barry K."/>
            <person name="Bell C."/>
            <person name="Bharti A.K."/>
            <person name="Crow J.A."/>
            <person name="Grimwood J."/>
            <person name="Kramer R."/>
            <person name="Lindquist E."/>
            <person name="Lucas S."/>
            <person name="Salamov A."/>
            <person name="McFadden G.I."/>
            <person name="Lane C.E."/>
            <person name="Keeling P.J."/>
            <person name="Gray M.W."/>
            <person name="Grigoriev I.V."/>
            <person name="Archibald J.M."/>
        </authorList>
    </citation>
    <scope>NUCLEOTIDE SEQUENCE</scope>
    <source>
        <strain evidence="4">CCMP2712</strain>
    </source>
</reference>
<dbReference type="PANTHER" id="PTHR45614:SF25">
    <property type="entry name" value="MYB PROTEIN"/>
    <property type="match status" value="1"/>
</dbReference>
<protein>
    <submittedName>
        <fullName evidence="3">Uncharacterized protein</fullName>
    </submittedName>
</protein>
<feature type="domain" description="HTH myb-type" evidence="2">
    <location>
        <begin position="43"/>
        <end position="103"/>
    </location>
</feature>